<dbReference type="InterPro" id="IPR045851">
    <property type="entry name" value="AMP-bd_C_sf"/>
</dbReference>
<dbReference type="Gene3D" id="3.30.300.30">
    <property type="match status" value="1"/>
</dbReference>
<sequence length="1083" mass="115066">MASPERALEDVLPLTPLQEGLLFHAGSDRDDVYTVRTTIGLTGPLDPDRLRAAWATVLSRYPNLRVGFWYEDLDRPVQFVAREATVPVRPVDLSAATPEETRDELARIAEDEDRTPFDLTVAPPLRCVLVRHSATEHTLVLTNHHIVLDGWSMPLLVRELMEAYSADGDGDGLPQAPAFRDHLAWLASRDTDAAEDAWVRALDGAPENTDVLGRPQERTAGPAGEGARSRRAELTLTEEEAADLASAPAHTGATLNSLVQAAWALVASRRTGSGDVVFGAAVSGRSTGVRDAQSMIGLLINTVPVRARLDPAESGAGLVRRLQDEQGALIAHHHLGLGRIQRATGTGFDSLLVVENYPLDPELGERSFAGVNVRDVDVHDATHYPLTLVALPGGEPRFVLGHRTDVCGEQEARTLLEEFRSALLGLVRSPELRPAELAPASERETAALEEAGRTFVAMAPGLLGDPTGAGAAVSDGPALIDPEAGTELDHAQFRARVNRLARELVSRGVGPGEVVAVAVPRSADLVVALHAVVVAGGAYLPLDLEYPQERLRFVLEDAAPRLVLTTGEGARSLPGGGGERLYLDAPATAELLERRSGAELSQDERHRVLHEDDLAYVIYTSGSTGRPKGVGVSHAAIVNRLEWMQHQFPLGEDDRVLQKTPSAFDVSVWEFFWPFRAGAALVVAPPGAHRDPARLARVMDEHAVTKCHFVPSMLRVFLEEPSAADCDGLRAVFASGEALPSAAAERFFEALPGADLFNLYGPTEAAVDVTWADAFVDAGRGTVPIGRPVWNTRAYVLDPFLRPVPDGVAGDLYLSGTQLARGYRGRPGLTAERFVADPFAGRGARMYRTGDVARLRDGVLEFVGRSDAQVKVRGQRIELGEVEAALAAVPGVTGAVAALAGNASGEDVLVGYISGPAAPDTAREHIARSLPGAMVPSALVAVGEWPLSPNGKLDRSALPAPDFGAGAGRGGGPRTDLEHTVCAAFATVLGLEEAGTDDDFFRLGGDSISALRLVTEIAGRGLEVSVHDVFTHPTPAGLSRAGRRPEQEPAGAGGPEPEAEPEPLISLGADQMALLADLGRDPE</sequence>
<dbReference type="PANTHER" id="PTHR45527">
    <property type="entry name" value="NONRIBOSOMAL PEPTIDE SYNTHETASE"/>
    <property type="match status" value="1"/>
</dbReference>
<dbReference type="InterPro" id="IPR009081">
    <property type="entry name" value="PP-bd_ACP"/>
</dbReference>
<dbReference type="SUPFAM" id="SSF47336">
    <property type="entry name" value="ACP-like"/>
    <property type="match status" value="1"/>
</dbReference>
<dbReference type="InterPro" id="IPR010071">
    <property type="entry name" value="AA_adenyl_dom"/>
</dbReference>
<protein>
    <submittedName>
        <fullName evidence="6">Amino acid adenylation domain-containing protein</fullName>
    </submittedName>
</protein>
<dbReference type="Pfam" id="PF00501">
    <property type="entry name" value="AMP-binding"/>
    <property type="match status" value="1"/>
</dbReference>
<dbReference type="PROSITE" id="PS00455">
    <property type="entry name" value="AMP_BINDING"/>
    <property type="match status" value="1"/>
</dbReference>
<keyword evidence="2" id="KW-0596">Phosphopantetheine</keyword>
<organism evidence="6 7">
    <name type="scientific">Nocardiopsis coralli</name>
    <dbReference type="NCBI Taxonomy" id="2772213"/>
    <lineage>
        <taxon>Bacteria</taxon>
        <taxon>Bacillati</taxon>
        <taxon>Actinomycetota</taxon>
        <taxon>Actinomycetes</taxon>
        <taxon>Streptosporangiales</taxon>
        <taxon>Nocardiopsidaceae</taxon>
        <taxon>Nocardiopsis</taxon>
    </lineage>
</organism>
<dbReference type="InterPro" id="IPR020806">
    <property type="entry name" value="PKS_PP-bd"/>
</dbReference>
<dbReference type="InterPro" id="IPR029058">
    <property type="entry name" value="AB_hydrolase_fold"/>
</dbReference>
<feature type="region of interest" description="Disordered" evidence="4">
    <location>
        <begin position="206"/>
        <end position="232"/>
    </location>
</feature>
<feature type="domain" description="Carrier" evidence="5">
    <location>
        <begin position="972"/>
        <end position="1046"/>
    </location>
</feature>
<proteinExistence type="predicted"/>
<dbReference type="CDD" id="cd19543">
    <property type="entry name" value="DCL_NRPS"/>
    <property type="match status" value="1"/>
</dbReference>
<gene>
    <name evidence="6" type="ORF">IDM40_02515</name>
</gene>
<dbReference type="PROSITE" id="PS00012">
    <property type="entry name" value="PHOSPHOPANTETHEINE"/>
    <property type="match status" value="1"/>
</dbReference>
<dbReference type="Gene3D" id="3.30.559.10">
    <property type="entry name" value="Chloramphenicol acetyltransferase-like domain"/>
    <property type="match status" value="1"/>
</dbReference>
<evidence type="ECO:0000256" key="2">
    <source>
        <dbReference type="ARBA" id="ARBA00022450"/>
    </source>
</evidence>
<evidence type="ECO:0000313" key="6">
    <source>
        <dbReference type="EMBL" id="MBE2997581.1"/>
    </source>
</evidence>
<dbReference type="CDD" id="cd17646">
    <property type="entry name" value="A_NRPS_AB3403-like"/>
    <property type="match status" value="1"/>
</dbReference>
<reference evidence="6 7" key="1">
    <citation type="submission" date="2020-09" db="EMBL/GenBank/DDBJ databases">
        <title>Diversity and distribution of actinomycetes associated with coral in the coast of Hainan.</title>
        <authorList>
            <person name="Li F."/>
        </authorList>
    </citation>
    <scope>NUCLEOTIDE SEQUENCE [LARGE SCALE GENOMIC DNA]</scope>
    <source>
        <strain evidence="6 7">HNM0947</strain>
    </source>
</reference>
<dbReference type="Gene3D" id="3.40.50.980">
    <property type="match status" value="2"/>
</dbReference>
<name>A0ABR9P154_9ACTN</name>
<dbReference type="Pfam" id="PF00668">
    <property type="entry name" value="Condensation"/>
    <property type="match status" value="1"/>
</dbReference>
<dbReference type="RefSeq" id="WP_193120240.1">
    <property type="nucleotide sequence ID" value="NZ_JADBGI010000002.1"/>
</dbReference>
<keyword evidence="7" id="KW-1185">Reference proteome</keyword>
<dbReference type="Proteomes" id="UP000806528">
    <property type="component" value="Unassembled WGS sequence"/>
</dbReference>
<evidence type="ECO:0000259" key="5">
    <source>
        <dbReference type="PROSITE" id="PS50075"/>
    </source>
</evidence>
<dbReference type="NCBIfam" id="TIGR01733">
    <property type="entry name" value="AA-adenyl-dom"/>
    <property type="match status" value="1"/>
</dbReference>
<evidence type="ECO:0000256" key="4">
    <source>
        <dbReference type="SAM" id="MobiDB-lite"/>
    </source>
</evidence>
<dbReference type="InterPro" id="IPR023213">
    <property type="entry name" value="CAT-like_dom_sf"/>
</dbReference>
<keyword evidence="3" id="KW-0597">Phosphoprotein</keyword>
<dbReference type="SUPFAM" id="SSF56801">
    <property type="entry name" value="Acetyl-CoA synthetase-like"/>
    <property type="match status" value="1"/>
</dbReference>
<dbReference type="Gene3D" id="2.30.38.10">
    <property type="entry name" value="Luciferase, Domain 3"/>
    <property type="match status" value="1"/>
</dbReference>
<dbReference type="Pfam" id="PF00550">
    <property type="entry name" value="PP-binding"/>
    <property type="match status" value="1"/>
</dbReference>
<dbReference type="InterPro" id="IPR020845">
    <property type="entry name" value="AMP-binding_CS"/>
</dbReference>
<dbReference type="EMBL" id="JADBGI010000002">
    <property type="protein sequence ID" value="MBE2997581.1"/>
    <property type="molecule type" value="Genomic_DNA"/>
</dbReference>
<dbReference type="InterPro" id="IPR001242">
    <property type="entry name" value="Condensation_dom"/>
</dbReference>
<feature type="region of interest" description="Disordered" evidence="4">
    <location>
        <begin position="1033"/>
        <end position="1066"/>
    </location>
</feature>
<dbReference type="PANTHER" id="PTHR45527:SF1">
    <property type="entry name" value="FATTY ACID SYNTHASE"/>
    <property type="match status" value="1"/>
</dbReference>
<evidence type="ECO:0000256" key="3">
    <source>
        <dbReference type="ARBA" id="ARBA00022553"/>
    </source>
</evidence>
<comment type="caution">
    <text evidence="6">The sequence shown here is derived from an EMBL/GenBank/DDBJ whole genome shotgun (WGS) entry which is preliminary data.</text>
</comment>
<accession>A0ABR9P154</accession>
<dbReference type="InterPro" id="IPR006162">
    <property type="entry name" value="Ppantetheine_attach_site"/>
</dbReference>
<evidence type="ECO:0000313" key="7">
    <source>
        <dbReference type="Proteomes" id="UP000806528"/>
    </source>
</evidence>
<dbReference type="PROSITE" id="PS50075">
    <property type="entry name" value="CARRIER"/>
    <property type="match status" value="1"/>
</dbReference>
<evidence type="ECO:0000256" key="1">
    <source>
        <dbReference type="ARBA" id="ARBA00001957"/>
    </source>
</evidence>
<dbReference type="SMART" id="SM00823">
    <property type="entry name" value="PKS_PP"/>
    <property type="match status" value="1"/>
</dbReference>
<dbReference type="Gene3D" id="3.30.559.30">
    <property type="entry name" value="Nonribosomal peptide synthetase, condensation domain"/>
    <property type="match status" value="1"/>
</dbReference>
<dbReference type="SUPFAM" id="SSF52777">
    <property type="entry name" value="CoA-dependent acyltransferases"/>
    <property type="match status" value="2"/>
</dbReference>
<dbReference type="Gene3D" id="3.40.50.1820">
    <property type="entry name" value="alpha/beta hydrolase"/>
    <property type="match status" value="1"/>
</dbReference>
<comment type="cofactor">
    <cofactor evidence="1">
        <name>pantetheine 4'-phosphate</name>
        <dbReference type="ChEBI" id="CHEBI:47942"/>
    </cofactor>
</comment>
<dbReference type="InterPro" id="IPR036736">
    <property type="entry name" value="ACP-like_sf"/>
</dbReference>
<dbReference type="InterPro" id="IPR000873">
    <property type="entry name" value="AMP-dep_synth/lig_dom"/>
</dbReference>